<protein>
    <submittedName>
        <fullName evidence="2 3">Uncharacterized protein</fullName>
    </submittedName>
</protein>
<evidence type="ECO:0000256" key="1">
    <source>
        <dbReference type="SAM" id="MobiDB-lite"/>
    </source>
</evidence>
<gene>
    <name evidence="2" type="ORF">GUITHDRAFT_135672</name>
</gene>
<dbReference type="PANTHER" id="PTHR38130:SF1">
    <property type="entry name" value="EF-HAND DOMAIN-CONTAINING PROTEIN"/>
    <property type="match status" value="1"/>
</dbReference>
<dbReference type="RefSeq" id="XP_005836975.1">
    <property type="nucleotide sequence ID" value="XM_005836918.1"/>
</dbReference>
<dbReference type="GeneID" id="17306719"/>
<dbReference type="PaxDb" id="55529-EKX49995"/>
<dbReference type="OrthoDB" id="10248735at2759"/>
<proteinExistence type="predicted"/>
<reference evidence="4" key="2">
    <citation type="submission" date="2012-11" db="EMBL/GenBank/DDBJ databases">
        <authorList>
            <person name="Kuo A."/>
            <person name="Curtis B.A."/>
            <person name="Tanifuji G."/>
            <person name="Burki F."/>
            <person name="Gruber A."/>
            <person name="Irimia M."/>
            <person name="Maruyama S."/>
            <person name="Arias M.C."/>
            <person name="Ball S.G."/>
            <person name="Gile G.H."/>
            <person name="Hirakawa Y."/>
            <person name="Hopkins J.F."/>
            <person name="Rensing S.A."/>
            <person name="Schmutz J."/>
            <person name="Symeonidi A."/>
            <person name="Elias M."/>
            <person name="Eveleigh R.J."/>
            <person name="Herman E.K."/>
            <person name="Klute M.J."/>
            <person name="Nakayama T."/>
            <person name="Obornik M."/>
            <person name="Reyes-Prieto A."/>
            <person name="Armbrust E.V."/>
            <person name="Aves S.J."/>
            <person name="Beiko R.G."/>
            <person name="Coutinho P."/>
            <person name="Dacks J.B."/>
            <person name="Durnford D.G."/>
            <person name="Fast N.M."/>
            <person name="Green B.R."/>
            <person name="Grisdale C."/>
            <person name="Hempe F."/>
            <person name="Henrissat B."/>
            <person name="Hoppner M.P."/>
            <person name="Ishida K.-I."/>
            <person name="Kim E."/>
            <person name="Koreny L."/>
            <person name="Kroth P.G."/>
            <person name="Liu Y."/>
            <person name="Malik S.-B."/>
            <person name="Maier U.G."/>
            <person name="McRose D."/>
            <person name="Mock T."/>
            <person name="Neilson J.A."/>
            <person name="Onodera N.T."/>
            <person name="Poole A.M."/>
            <person name="Pritham E.J."/>
            <person name="Richards T.A."/>
            <person name="Rocap G."/>
            <person name="Roy S.W."/>
            <person name="Sarai C."/>
            <person name="Schaack S."/>
            <person name="Shirato S."/>
            <person name="Slamovits C.H."/>
            <person name="Spencer D.F."/>
            <person name="Suzuki S."/>
            <person name="Worden A.Z."/>
            <person name="Zauner S."/>
            <person name="Barry K."/>
            <person name="Bell C."/>
            <person name="Bharti A.K."/>
            <person name="Crow J.A."/>
            <person name="Grimwood J."/>
            <person name="Kramer R."/>
            <person name="Lindquist E."/>
            <person name="Lucas S."/>
            <person name="Salamov A."/>
            <person name="McFadden G.I."/>
            <person name="Lane C.E."/>
            <person name="Keeling P.J."/>
            <person name="Gray M.W."/>
            <person name="Grigoriev I.V."/>
            <person name="Archibald J.M."/>
        </authorList>
    </citation>
    <scope>NUCLEOTIDE SEQUENCE</scope>
    <source>
        <strain evidence="4">CCMP2712</strain>
    </source>
</reference>
<dbReference type="PANTHER" id="PTHR38130">
    <property type="entry name" value="EF-HAND DOMAIN-CONTAINING PROTEIN"/>
    <property type="match status" value="1"/>
</dbReference>
<dbReference type="AlphaFoldDB" id="L1JP71"/>
<feature type="compositionally biased region" description="Basic and acidic residues" evidence="1">
    <location>
        <begin position="521"/>
        <end position="544"/>
    </location>
</feature>
<sequence>MDPTTLLITSGPPFAVADPPSKDDIYLPISRSPQLADNKRVFTSTRRFRVHNDADSARSLRSHDIPGAQASSTRNLLVTKRFGNDKKAVVGIYDEKTQHEVEAFCSVYHKASNTGLLGDAVLGSYLPHRSQSYRLKNKNVKYSLQTEDIFGAQPKQLSRFLEVTSRHLDPLSPKYKHPSFKPADPLVPKSNGHNSLDVKDLVFSAGDGELRPVFGVGKLVMSRADGGAAGLLDNKATRRSQRQTRNPLGDDILTITRGPTMPGITGSSFKSRRNTDPLAPAYHLSLELSAVDHETLRAKMSPNASSPGTNASPTSLDVSGEVQSPGGASPGHLNGELSESFVQDSNDFNIVPFQADGPRTRLCDFGLTFISLSREPFKVYINYGVVEGSSPSNLDLKRMKYSSQSGEGSPDLKGSTLLKTEDVDGAGFQPFNAMKSQVGGGIYGGSYRKSTTSRREFRETNQVSDIAGEVEGRPRYTTMHNRPTRHLDPLQPEYASLDGSGATLKAPPGSFNVKHRAAASQREKMERVDQRDFYDRKEAQRQLSEEISAVRSLE</sequence>
<dbReference type="HOGENOM" id="CLU_492163_0_0_1"/>
<feature type="region of interest" description="Disordered" evidence="1">
    <location>
        <begin position="498"/>
        <end position="554"/>
    </location>
</feature>
<accession>L1JP71</accession>
<feature type="region of interest" description="Disordered" evidence="1">
    <location>
        <begin position="234"/>
        <end position="274"/>
    </location>
</feature>
<name>L1JP71_GUITC</name>
<organism evidence="2">
    <name type="scientific">Guillardia theta (strain CCMP2712)</name>
    <name type="common">Cryptophyte</name>
    <dbReference type="NCBI Taxonomy" id="905079"/>
    <lineage>
        <taxon>Eukaryota</taxon>
        <taxon>Cryptophyceae</taxon>
        <taxon>Pyrenomonadales</taxon>
        <taxon>Geminigeraceae</taxon>
        <taxon>Guillardia</taxon>
    </lineage>
</organism>
<keyword evidence="4" id="KW-1185">Reference proteome</keyword>
<evidence type="ECO:0000313" key="3">
    <source>
        <dbReference type="EnsemblProtists" id="EKX49995"/>
    </source>
</evidence>
<reference evidence="3" key="3">
    <citation type="submission" date="2016-03" db="UniProtKB">
        <authorList>
            <consortium name="EnsemblProtists"/>
        </authorList>
    </citation>
    <scope>IDENTIFICATION</scope>
</reference>
<dbReference type="KEGG" id="gtt:GUITHDRAFT_135672"/>
<feature type="region of interest" description="Disordered" evidence="1">
    <location>
        <begin position="299"/>
        <end position="338"/>
    </location>
</feature>
<dbReference type="EnsemblProtists" id="EKX49995">
    <property type="protein sequence ID" value="EKX49995"/>
    <property type="gene ID" value="GUITHDRAFT_135672"/>
</dbReference>
<dbReference type="Proteomes" id="UP000011087">
    <property type="component" value="Unassembled WGS sequence"/>
</dbReference>
<reference evidence="2 4" key="1">
    <citation type="journal article" date="2012" name="Nature">
        <title>Algal genomes reveal evolutionary mosaicism and the fate of nucleomorphs.</title>
        <authorList>
            <consortium name="DOE Joint Genome Institute"/>
            <person name="Curtis B.A."/>
            <person name="Tanifuji G."/>
            <person name="Burki F."/>
            <person name="Gruber A."/>
            <person name="Irimia M."/>
            <person name="Maruyama S."/>
            <person name="Arias M.C."/>
            <person name="Ball S.G."/>
            <person name="Gile G.H."/>
            <person name="Hirakawa Y."/>
            <person name="Hopkins J.F."/>
            <person name="Kuo A."/>
            <person name="Rensing S.A."/>
            <person name="Schmutz J."/>
            <person name="Symeonidi A."/>
            <person name="Elias M."/>
            <person name="Eveleigh R.J."/>
            <person name="Herman E.K."/>
            <person name="Klute M.J."/>
            <person name="Nakayama T."/>
            <person name="Obornik M."/>
            <person name="Reyes-Prieto A."/>
            <person name="Armbrust E.V."/>
            <person name="Aves S.J."/>
            <person name="Beiko R.G."/>
            <person name="Coutinho P."/>
            <person name="Dacks J.B."/>
            <person name="Durnford D.G."/>
            <person name="Fast N.M."/>
            <person name="Green B.R."/>
            <person name="Grisdale C.J."/>
            <person name="Hempel F."/>
            <person name="Henrissat B."/>
            <person name="Hoppner M.P."/>
            <person name="Ishida K."/>
            <person name="Kim E."/>
            <person name="Koreny L."/>
            <person name="Kroth P.G."/>
            <person name="Liu Y."/>
            <person name="Malik S.B."/>
            <person name="Maier U.G."/>
            <person name="McRose D."/>
            <person name="Mock T."/>
            <person name="Neilson J.A."/>
            <person name="Onodera N.T."/>
            <person name="Poole A.M."/>
            <person name="Pritham E.J."/>
            <person name="Richards T.A."/>
            <person name="Rocap G."/>
            <person name="Roy S.W."/>
            <person name="Sarai C."/>
            <person name="Schaack S."/>
            <person name="Shirato S."/>
            <person name="Slamovits C.H."/>
            <person name="Spencer D.F."/>
            <person name="Suzuki S."/>
            <person name="Worden A.Z."/>
            <person name="Zauner S."/>
            <person name="Barry K."/>
            <person name="Bell C."/>
            <person name="Bharti A.K."/>
            <person name="Crow J.A."/>
            <person name="Grimwood J."/>
            <person name="Kramer R."/>
            <person name="Lindquist E."/>
            <person name="Lucas S."/>
            <person name="Salamov A."/>
            <person name="McFadden G.I."/>
            <person name="Lane C.E."/>
            <person name="Keeling P.J."/>
            <person name="Gray M.W."/>
            <person name="Grigoriev I.V."/>
            <person name="Archibald J.M."/>
        </authorList>
    </citation>
    <scope>NUCLEOTIDE SEQUENCE</scope>
    <source>
        <strain evidence="2 4">CCMP2712</strain>
    </source>
</reference>
<dbReference type="EMBL" id="JH992980">
    <property type="protein sequence ID" value="EKX49995.1"/>
    <property type="molecule type" value="Genomic_DNA"/>
</dbReference>
<feature type="compositionally biased region" description="Polar residues" evidence="1">
    <location>
        <begin position="302"/>
        <end position="317"/>
    </location>
</feature>
<evidence type="ECO:0000313" key="2">
    <source>
        <dbReference type="EMBL" id="EKX49995.1"/>
    </source>
</evidence>
<evidence type="ECO:0000313" key="4">
    <source>
        <dbReference type="Proteomes" id="UP000011087"/>
    </source>
</evidence>